<evidence type="ECO:0000256" key="2">
    <source>
        <dbReference type="ARBA" id="ARBA00022723"/>
    </source>
</evidence>
<organism evidence="6 7">
    <name type="scientific">Aspergillus pseudoustus</name>
    <dbReference type="NCBI Taxonomy" id="1810923"/>
    <lineage>
        <taxon>Eukaryota</taxon>
        <taxon>Fungi</taxon>
        <taxon>Dikarya</taxon>
        <taxon>Ascomycota</taxon>
        <taxon>Pezizomycotina</taxon>
        <taxon>Eurotiomycetes</taxon>
        <taxon>Eurotiomycetidae</taxon>
        <taxon>Eurotiales</taxon>
        <taxon>Aspergillaceae</taxon>
        <taxon>Aspergillus</taxon>
        <taxon>Aspergillus subgen. Nidulantes</taxon>
    </lineage>
</organism>
<dbReference type="InterPro" id="IPR036396">
    <property type="entry name" value="Cyt_P450_sf"/>
</dbReference>
<dbReference type="CDD" id="cd11065">
    <property type="entry name" value="CYP64-like"/>
    <property type="match status" value="1"/>
</dbReference>
<evidence type="ECO:0000256" key="3">
    <source>
        <dbReference type="ARBA" id="ARBA00023002"/>
    </source>
</evidence>
<keyword evidence="3 5" id="KW-0560">Oxidoreductase</keyword>
<dbReference type="PROSITE" id="PS00086">
    <property type="entry name" value="CYTOCHROME_P450"/>
    <property type="match status" value="1"/>
</dbReference>
<evidence type="ECO:0000256" key="4">
    <source>
        <dbReference type="ARBA" id="ARBA00023004"/>
    </source>
</evidence>
<dbReference type="InterPro" id="IPR001128">
    <property type="entry name" value="Cyt_P450"/>
</dbReference>
<keyword evidence="4 5" id="KW-0408">Iron</keyword>
<dbReference type="PANTHER" id="PTHR46300:SF8">
    <property type="entry name" value="CYTOCHROME P450 2E1"/>
    <property type="match status" value="1"/>
</dbReference>
<dbReference type="Proteomes" id="UP001610446">
    <property type="component" value="Unassembled WGS sequence"/>
</dbReference>
<evidence type="ECO:0000256" key="1">
    <source>
        <dbReference type="ARBA" id="ARBA00010617"/>
    </source>
</evidence>
<protein>
    <submittedName>
        <fullName evidence="6">Cytochrome P450</fullName>
    </submittedName>
</protein>
<dbReference type="PANTHER" id="PTHR46300">
    <property type="entry name" value="P450, PUTATIVE (EUROFUNG)-RELATED-RELATED"/>
    <property type="match status" value="1"/>
</dbReference>
<reference evidence="6 7" key="1">
    <citation type="submission" date="2024-07" db="EMBL/GenBank/DDBJ databases">
        <title>Section-level genome sequencing and comparative genomics of Aspergillus sections Usti and Cavernicolus.</title>
        <authorList>
            <consortium name="Lawrence Berkeley National Laboratory"/>
            <person name="Nybo J.L."/>
            <person name="Vesth T.C."/>
            <person name="Theobald S."/>
            <person name="Frisvad J.C."/>
            <person name="Larsen T.O."/>
            <person name="Kjaerboelling I."/>
            <person name="Rothschild-Mancinelli K."/>
            <person name="Lyhne E.K."/>
            <person name="Kogle M.E."/>
            <person name="Barry K."/>
            <person name="Clum A."/>
            <person name="Na H."/>
            <person name="Ledsgaard L."/>
            <person name="Lin J."/>
            <person name="Lipzen A."/>
            <person name="Kuo A."/>
            <person name="Riley R."/>
            <person name="Mondo S."/>
            <person name="Labutti K."/>
            <person name="Haridas S."/>
            <person name="Pangalinan J."/>
            <person name="Salamov A.A."/>
            <person name="Simmons B.A."/>
            <person name="Magnuson J.K."/>
            <person name="Chen J."/>
            <person name="Drula E."/>
            <person name="Henrissat B."/>
            <person name="Wiebenga A."/>
            <person name="Lubbers R.J."/>
            <person name="Gomes A.C."/>
            <person name="Makela M.R."/>
            <person name="Stajich J."/>
            <person name="Grigoriev I.V."/>
            <person name="Mortensen U.H."/>
            <person name="De Vries R.P."/>
            <person name="Baker S.E."/>
            <person name="Andersen M.R."/>
        </authorList>
    </citation>
    <scope>NUCLEOTIDE SEQUENCE [LARGE SCALE GENOMIC DNA]</scope>
    <source>
        <strain evidence="6 7">CBS 123904</strain>
    </source>
</reference>
<dbReference type="PRINTS" id="PR00463">
    <property type="entry name" value="EP450I"/>
</dbReference>
<dbReference type="InterPro" id="IPR002401">
    <property type="entry name" value="Cyt_P450_E_grp-I"/>
</dbReference>
<accession>A0ABR4IW18</accession>
<dbReference type="InterPro" id="IPR017972">
    <property type="entry name" value="Cyt_P450_CS"/>
</dbReference>
<dbReference type="Pfam" id="PF00067">
    <property type="entry name" value="p450"/>
    <property type="match status" value="2"/>
</dbReference>
<dbReference type="SUPFAM" id="SSF48264">
    <property type="entry name" value="Cytochrome P450"/>
    <property type="match status" value="1"/>
</dbReference>
<dbReference type="Gene3D" id="1.10.630.10">
    <property type="entry name" value="Cytochrome P450"/>
    <property type="match status" value="2"/>
</dbReference>
<evidence type="ECO:0000313" key="7">
    <source>
        <dbReference type="Proteomes" id="UP001610446"/>
    </source>
</evidence>
<keyword evidence="7" id="KW-1185">Reference proteome</keyword>
<comment type="similarity">
    <text evidence="1 5">Belongs to the cytochrome P450 family.</text>
</comment>
<keyword evidence="2 5" id="KW-0479">Metal-binding</keyword>
<sequence length="401" mass="46898">MARKQLRERQSRSVSNAASELHWELRPLLLPYNDRWRRDRKLMHQLTRSYQPVQDYKLKKLLVSILERPSEYDRWFEQYASGVVFRIGFGKWVETGEEIKRIMKVNHNLERLASPGSYLVDSFPVLGLLPEFLAPFKKEGQRLHEEEIGLFRELQDDARREIQSGVKSHSQSFTRMFLEDQDNYHLSDDEGAYVMGTLFEAGSGTTAAAMMSYFGNRMPGFTDIPNLPTVRAVIKEVLRWRPVTAGGFPHKLTKDDEYKGYVFKSGTTFHPNQWAIHRDPELYPDPENFRPDRWLDPQFPTYREPLSQFPNLQNFSCFGFGRRICPGQNIAERSLHILTARIAWAGSIVRKRELSPPPLYDYTKGFNTQSEHFDFDMVVRSPDRHEAIVQALREARKRRPV</sequence>
<evidence type="ECO:0000313" key="6">
    <source>
        <dbReference type="EMBL" id="KAL2831970.1"/>
    </source>
</evidence>
<name>A0ABR4IW18_9EURO</name>
<keyword evidence="5" id="KW-0349">Heme</keyword>
<proteinExistence type="inferred from homology"/>
<evidence type="ECO:0000256" key="5">
    <source>
        <dbReference type="RuleBase" id="RU000461"/>
    </source>
</evidence>
<keyword evidence="5" id="KW-0503">Monooxygenase</keyword>
<dbReference type="InterPro" id="IPR050364">
    <property type="entry name" value="Cytochrome_P450_fung"/>
</dbReference>
<gene>
    <name evidence="6" type="ORF">BJY01DRAFT_260348</name>
</gene>
<comment type="caution">
    <text evidence="6">The sequence shown here is derived from an EMBL/GenBank/DDBJ whole genome shotgun (WGS) entry which is preliminary data.</text>
</comment>
<dbReference type="EMBL" id="JBFXLU010000270">
    <property type="protein sequence ID" value="KAL2831970.1"/>
    <property type="molecule type" value="Genomic_DNA"/>
</dbReference>